<gene>
    <name evidence="5" type="ORF">CEE69_07935</name>
</gene>
<dbReference type="Proteomes" id="UP000225740">
    <property type="component" value="Unassembled WGS sequence"/>
</dbReference>
<feature type="domain" description="Cytochrome C Planctomycete-type" evidence="4">
    <location>
        <begin position="51"/>
        <end position="110"/>
    </location>
</feature>
<evidence type="ECO:0000313" key="5">
    <source>
        <dbReference type="EMBL" id="PHQ35575.1"/>
    </source>
</evidence>
<sequence length="939" mass="106263">MGGCTMKDHTFFSHSAIPAIFLVVVACTANVSSAEKVDYENDIAPIFEDRCVYCHGEDEQESGLRLDSRPHMMRGGDSGLPALVPGHPEKSYVMNVIQHLDEEMAMPPDDDQLPKEEIEMISRWITEGAEWPGQMDAVLEFESDHWAFQPIVRPDVPALADTGEQSKPGTLLPVDAFLRSRLAEHGLEYSDPADPRSLIRRLAIVLTGLPPTPEETETFVREFAANGDAAYERAVDRLFQSPHFGERWAQHWLDVIRWSETNGSEANLYRKNAWVYRDYVVRSFNEDKPYDQFVQEQIAGDSMGAGEATGYLVAGPHVPAATVGREPTAIRQARADRLDEIMQTVGASVMGVTVGCARCHNHKFDPVSIQDYYSMTAVFQDIEFGSRHPEFSEDHPLRKRGKELWQQIQTQRDKLRDAGGWEENWGAYRELHFPAVTTTAVRIRFKTPNLGLDELEVLGPHGLNRNLADAREGTEVTGFPEEGTDGRNPIGRINDGEYGTMAWRTKLDAKKEERPWVEFQFQGPQTVNRLRLSNNREYFYDTDYLNKKPYLPKYQFDMDIMQEDGTWQPWTGTWAVNSKLLKNNPERKQTIANIQGLIDQLSEEGPQPSFVGRFVEPVVTHVLLRGSPESPHDEVMPAAPEIFDGDLGLDSSASGPERRREFARWLTSSENPLTARVMVNRVWHHVFGSGIVPTTSDFGRAGAPPTHPELLEWLADEFVSPADADNPAWSVKSLLRMLVMSDAFRQSSLPNEEGLKRDAGSALLWRFPPRRVEAEVIRDSILMASGSLDLRIGGRSYRIHNEKATYAQWEVINNHGKETWRRMLYQERMRRVDDQIFTAFDFPDCGQVRAKRPVSTTPLQALNLMNSDFVLEQSDLIAERALRESNDELELAVDRCFELLLDRSSSEAERTACMNIARDGELALVCRALINSNELAFLP</sequence>
<dbReference type="OrthoDB" id="127107at2"/>
<evidence type="ECO:0000259" key="3">
    <source>
        <dbReference type="Pfam" id="PF07587"/>
    </source>
</evidence>
<dbReference type="Pfam" id="PF07583">
    <property type="entry name" value="PSCyt2"/>
    <property type="match status" value="1"/>
</dbReference>
<proteinExistence type="predicted"/>
<dbReference type="GO" id="GO:0009055">
    <property type="term" value="F:electron transfer activity"/>
    <property type="evidence" value="ECO:0007669"/>
    <property type="project" value="InterPro"/>
</dbReference>
<feature type="domain" description="DUF1553" evidence="3">
    <location>
        <begin position="658"/>
        <end position="915"/>
    </location>
</feature>
<dbReference type="InterPro" id="IPR011429">
    <property type="entry name" value="Cyt_c_Planctomycete-type"/>
</dbReference>
<protein>
    <recommendedName>
        <fullName evidence="7">Cytochrome c domain-containing protein</fullName>
    </recommendedName>
</protein>
<evidence type="ECO:0000313" key="6">
    <source>
        <dbReference type="Proteomes" id="UP000225740"/>
    </source>
</evidence>
<keyword evidence="6" id="KW-1185">Reference proteome</keyword>
<accession>A0A2G1W954</accession>
<feature type="region of interest" description="Disordered" evidence="1">
    <location>
        <begin position="473"/>
        <end position="492"/>
    </location>
</feature>
<dbReference type="InterPro" id="IPR022655">
    <property type="entry name" value="DUF1553"/>
</dbReference>
<dbReference type="Gene3D" id="1.10.760.10">
    <property type="entry name" value="Cytochrome c-like domain"/>
    <property type="match status" value="1"/>
</dbReference>
<dbReference type="Pfam" id="PF07587">
    <property type="entry name" value="PSD1"/>
    <property type="match status" value="1"/>
</dbReference>
<dbReference type="GeneID" id="90608123"/>
<reference evidence="5 6" key="1">
    <citation type="submission" date="2017-06" db="EMBL/GenBank/DDBJ databases">
        <title>Description of Rhodopirellula bahusiensis sp. nov.</title>
        <authorList>
            <person name="Kizina J."/>
            <person name="Harder J."/>
        </authorList>
    </citation>
    <scope>NUCLEOTIDE SEQUENCE [LARGE SCALE GENOMIC DNA]</scope>
    <source>
        <strain evidence="5 6">SWK21</strain>
    </source>
</reference>
<dbReference type="InterPro" id="IPR036909">
    <property type="entry name" value="Cyt_c-like_dom_sf"/>
</dbReference>
<name>A0A2G1W954_9BACT</name>
<evidence type="ECO:0000256" key="1">
    <source>
        <dbReference type="SAM" id="MobiDB-lite"/>
    </source>
</evidence>
<dbReference type="PANTHER" id="PTHR35889">
    <property type="entry name" value="CYCLOINULO-OLIGOSACCHARIDE FRUCTANOTRANSFERASE-RELATED"/>
    <property type="match status" value="1"/>
</dbReference>
<dbReference type="AlphaFoldDB" id="A0A2G1W954"/>
<dbReference type="EMBL" id="NIZW01000006">
    <property type="protein sequence ID" value="PHQ35575.1"/>
    <property type="molecule type" value="Genomic_DNA"/>
</dbReference>
<evidence type="ECO:0000259" key="4">
    <source>
        <dbReference type="Pfam" id="PF07635"/>
    </source>
</evidence>
<dbReference type="PANTHER" id="PTHR35889:SF3">
    <property type="entry name" value="F-BOX DOMAIN-CONTAINING PROTEIN"/>
    <property type="match status" value="1"/>
</dbReference>
<dbReference type="InterPro" id="IPR011444">
    <property type="entry name" value="DUF1549"/>
</dbReference>
<organism evidence="5 6">
    <name type="scientific">Rhodopirellula bahusiensis</name>
    <dbReference type="NCBI Taxonomy" id="2014065"/>
    <lineage>
        <taxon>Bacteria</taxon>
        <taxon>Pseudomonadati</taxon>
        <taxon>Planctomycetota</taxon>
        <taxon>Planctomycetia</taxon>
        <taxon>Pirellulales</taxon>
        <taxon>Pirellulaceae</taxon>
        <taxon>Rhodopirellula</taxon>
    </lineage>
</organism>
<dbReference type="RefSeq" id="WP_099260212.1">
    <property type="nucleotide sequence ID" value="NZ_NIZW01000006.1"/>
</dbReference>
<evidence type="ECO:0008006" key="7">
    <source>
        <dbReference type="Google" id="ProtNLM"/>
    </source>
</evidence>
<dbReference type="PROSITE" id="PS51257">
    <property type="entry name" value="PROKAR_LIPOPROTEIN"/>
    <property type="match status" value="1"/>
</dbReference>
<comment type="caution">
    <text evidence="5">The sequence shown here is derived from an EMBL/GenBank/DDBJ whole genome shotgun (WGS) entry which is preliminary data.</text>
</comment>
<feature type="domain" description="DUF1549" evidence="2">
    <location>
        <begin position="173"/>
        <end position="383"/>
    </location>
</feature>
<dbReference type="SUPFAM" id="SSF46626">
    <property type="entry name" value="Cytochrome c"/>
    <property type="match status" value="1"/>
</dbReference>
<dbReference type="Pfam" id="PF07635">
    <property type="entry name" value="PSCyt1"/>
    <property type="match status" value="1"/>
</dbReference>
<dbReference type="GO" id="GO:0020037">
    <property type="term" value="F:heme binding"/>
    <property type="evidence" value="ECO:0007669"/>
    <property type="project" value="InterPro"/>
</dbReference>
<evidence type="ECO:0000259" key="2">
    <source>
        <dbReference type="Pfam" id="PF07583"/>
    </source>
</evidence>